<reference evidence="2" key="1">
    <citation type="submission" date="2013-01" db="EMBL/GenBank/DDBJ databases">
        <title>Draft Genome Sequence of a Mulberry Tree, Morus notabilis C.K. Schneid.</title>
        <authorList>
            <person name="He N."/>
            <person name="Zhao S."/>
        </authorList>
    </citation>
    <scope>NUCLEOTIDE SEQUENCE</scope>
</reference>
<dbReference type="Pfam" id="PF03492">
    <property type="entry name" value="Methyltransf_7"/>
    <property type="match status" value="1"/>
</dbReference>
<dbReference type="GO" id="GO:0008168">
    <property type="term" value="F:methyltransferase activity"/>
    <property type="evidence" value="ECO:0007669"/>
    <property type="project" value="InterPro"/>
</dbReference>
<dbReference type="InterPro" id="IPR005299">
    <property type="entry name" value="MeTrfase_7"/>
</dbReference>
<name>W9S1U6_9ROSA</name>
<dbReference type="SUPFAM" id="SSF53335">
    <property type="entry name" value="S-adenosyl-L-methionine-dependent methyltransferases"/>
    <property type="match status" value="1"/>
</dbReference>
<protein>
    <submittedName>
        <fullName evidence="1">Theobromine synthase 2</fullName>
    </submittedName>
</protein>
<evidence type="ECO:0000313" key="1">
    <source>
        <dbReference type="EMBL" id="EXC04418.1"/>
    </source>
</evidence>
<dbReference type="AlphaFoldDB" id="W9S1U6"/>
<dbReference type="InterPro" id="IPR029063">
    <property type="entry name" value="SAM-dependent_MTases_sf"/>
</dbReference>
<dbReference type="eggNOG" id="ENOG502QQVK">
    <property type="taxonomic scope" value="Eukaryota"/>
</dbReference>
<proteinExistence type="predicted"/>
<sequence>MLFPECLRIADLGCSSGPNTLTVASKILDTIDLTCRCLNKKPPVFQVFLNDLPGNDFNTVFQSLPSFYEKLEKQKGAKFGPCFITGMPGSFYGRLFPPNSMHIIHSSYSLQWLSQRKVIRMRHGIPHVPCYIRQCQGSDIFGYWTLASRV</sequence>
<keyword evidence="2" id="KW-1185">Reference proteome</keyword>
<dbReference type="Proteomes" id="UP000030645">
    <property type="component" value="Unassembled WGS sequence"/>
</dbReference>
<dbReference type="EMBL" id="KE345471">
    <property type="protein sequence ID" value="EXC04418.1"/>
    <property type="molecule type" value="Genomic_DNA"/>
</dbReference>
<dbReference type="Gene3D" id="3.40.50.150">
    <property type="entry name" value="Vaccinia Virus protein VP39"/>
    <property type="match status" value="1"/>
</dbReference>
<organism evidence="1 2">
    <name type="scientific">Morus notabilis</name>
    <dbReference type="NCBI Taxonomy" id="981085"/>
    <lineage>
        <taxon>Eukaryota</taxon>
        <taxon>Viridiplantae</taxon>
        <taxon>Streptophyta</taxon>
        <taxon>Embryophyta</taxon>
        <taxon>Tracheophyta</taxon>
        <taxon>Spermatophyta</taxon>
        <taxon>Magnoliopsida</taxon>
        <taxon>eudicotyledons</taxon>
        <taxon>Gunneridae</taxon>
        <taxon>Pentapetalae</taxon>
        <taxon>rosids</taxon>
        <taxon>fabids</taxon>
        <taxon>Rosales</taxon>
        <taxon>Moraceae</taxon>
        <taxon>Moreae</taxon>
        <taxon>Morus</taxon>
    </lineage>
</organism>
<gene>
    <name evidence="1" type="ORF">L484_008754</name>
</gene>
<accession>W9S1U6</accession>
<evidence type="ECO:0000313" key="2">
    <source>
        <dbReference type="Proteomes" id="UP000030645"/>
    </source>
</evidence>
<dbReference type="PANTHER" id="PTHR31009">
    <property type="entry name" value="S-ADENOSYL-L-METHIONINE:CARBOXYL METHYLTRANSFERASE FAMILY PROTEIN"/>
    <property type="match status" value="1"/>
</dbReference>